<keyword evidence="2" id="KW-1185">Reference proteome</keyword>
<organism evidence="1 2">
    <name type="scientific">Caerostris extrusa</name>
    <name type="common">Bark spider</name>
    <name type="synonym">Caerostris bankana</name>
    <dbReference type="NCBI Taxonomy" id="172846"/>
    <lineage>
        <taxon>Eukaryota</taxon>
        <taxon>Metazoa</taxon>
        <taxon>Ecdysozoa</taxon>
        <taxon>Arthropoda</taxon>
        <taxon>Chelicerata</taxon>
        <taxon>Arachnida</taxon>
        <taxon>Araneae</taxon>
        <taxon>Araneomorphae</taxon>
        <taxon>Entelegynae</taxon>
        <taxon>Araneoidea</taxon>
        <taxon>Araneidae</taxon>
        <taxon>Caerostris</taxon>
    </lineage>
</organism>
<dbReference type="Proteomes" id="UP001054945">
    <property type="component" value="Unassembled WGS sequence"/>
</dbReference>
<gene>
    <name evidence="1" type="ORF">CEXT_97751</name>
</gene>
<evidence type="ECO:0000313" key="2">
    <source>
        <dbReference type="Proteomes" id="UP001054945"/>
    </source>
</evidence>
<sequence length="133" mass="15531">MPLLIFYTIVSRQNISKSPQSCPNCFPLALLQEVEMTSLFQLTGCWCLESFIRAPLNPNAKEPQRETFVVEETVSRKKRMFGARHRKVLFDGKDNWECCCFFYTRNLSNSDVCFGTLCSFSLNMVCTVMYRYY</sequence>
<protein>
    <submittedName>
        <fullName evidence="1">Uncharacterized protein</fullName>
    </submittedName>
</protein>
<accession>A0AAV4XSR9</accession>
<comment type="caution">
    <text evidence="1">The sequence shown here is derived from an EMBL/GenBank/DDBJ whole genome shotgun (WGS) entry which is preliminary data.</text>
</comment>
<dbReference type="EMBL" id="BPLR01018254">
    <property type="protein sequence ID" value="GIY98082.1"/>
    <property type="molecule type" value="Genomic_DNA"/>
</dbReference>
<reference evidence="1 2" key="1">
    <citation type="submission" date="2021-06" db="EMBL/GenBank/DDBJ databases">
        <title>Caerostris extrusa draft genome.</title>
        <authorList>
            <person name="Kono N."/>
            <person name="Arakawa K."/>
        </authorList>
    </citation>
    <scope>NUCLEOTIDE SEQUENCE [LARGE SCALE GENOMIC DNA]</scope>
</reference>
<dbReference type="AlphaFoldDB" id="A0AAV4XSR9"/>
<name>A0AAV4XSR9_CAEEX</name>
<evidence type="ECO:0000313" key="1">
    <source>
        <dbReference type="EMBL" id="GIY98082.1"/>
    </source>
</evidence>
<proteinExistence type="predicted"/>